<evidence type="ECO:0000313" key="3">
    <source>
        <dbReference type="EMBL" id="MCU6717516.1"/>
    </source>
</evidence>
<evidence type="ECO:0000313" key="5">
    <source>
        <dbReference type="Proteomes" id="UP001209666"/>
    </source>
</evidence>
<proteinExistence type="predicted"/>
<gene>
    <name evidence="2" type="ORF">LKD47_00690</name>
    <name evidence="3" type="ORF">OCV43_09530</name>
</gene>
<name>A0AAW4W7P7_9FIRM</name>
<dbReference type="EMBL" id="JAJEQW010000001">
    <property type="protein sequence ID" value="MCC2240816.1"/>
    <property type="molecule type" value="Genomic_DNA"/>
</dbReference>
<evidence type="ECO:0000313" key="4">
    <source>
        <dbReference type="Proteomes" id="UP001198893"/>
    </source>
</evidence>
<dbReference type="Proteomes" id="UP001198893">
    <property type="component" value="Unassembled WGS sequence"/>
</dbReference>
<dbReference type="Pfam" id="PF05239">
    <property type="entry name" value="PRC"/>
    <property type="match status" value="1"/>
</dbReference>
<accession>A0AAW4W7P7</accession>
<feature type="domain" description="PRC-barrel" evidence="1">
    <location>
        <begin position="1"/>
        <end position="75"/>
    </location>
</feature>
<dbReference type="InterPro" id="IPR014238">
    <property type="entry name" value="Spore_YlmC/YmxH"/>
</dbReference>
<dbReference type="NCBIfam" id="TIGR02888">
    <property type="entry name" value="spore_YlmC_YmxH"/>
    <property type="match status" value="1"/>
</dbReference>
<dbReference type="PANTHER" id="PTHR40061">
    <property type="entry name" value="SPORULATION PROTEIN YLMC-RELATED"/>
    <property type="match status" value="1"/>
</dbReference>
<protein>
    <submittedName>
        <fullName evidence="2">YlmC/YmxH family sporulation protein</fullName>
    </submittedName>
</protein>
<dbReference type="AlphaFoldDB" id="A0AAW4W7P7"/>
<dbReference type="PANTHER" id="PTHR40061:SF1">
    <property type="entry name" value="SPORULATION PROTEIN YLMC-RELATED"/>
    <property type="match status" value="1"/>
</dbReference>
<dbReference type="SUPFAM" id="SSF50346">
    <property type="entry name" value="PRC-barrel domain"/>
    <property type="match status" value="1"/>
</dbReference>
<organism evidence="2 4">
    <name type="scientific">Roseburia amylophila</name>
    <dbReference type="NCBI Taxonomy" id="2981794"/>
    <lineage>
        <taxon>Bacteria</taxon>
        <taxon>Bacillati</taxon>
        <taxon>Bacillota</taxon>
        <taxon>Clostridia</taxon>
        <taxon>Lachnospirales</taxon>
        <taxon>Lachnospiraceae</taxon>
        <taxon>Roseburia</taxon>
    </lineage>
</organism>
<dbReference type="EMBL" id="JAOQKI010000013">
    <property type="protein sequence ID" value="MCU6717516.1"/>
    <property type="molecule type" value="Genomic_DNA"/>
</dbReference>
<comment type="caution">
    <text evidence="2">The sequence shown here is derived from an EMBL/GenBank/DDBJ whole genome shotgun (WGS) entry which is preliminary data.</text>
</comment>
<dbReference type="InterPro" id="IPR027275">
    <property type="entry name" value="PRC-brl_dom"/>
</dbReference>
<dbReference type="Proteomes" id="UP001209666">
    <property type="component" value="Unassembled WGS sequence"/>
</dbReference>
<reference evidence="3 5" key="1">
    <citation type="journal article" date="2021" name="ISME Commun">
        <title>Automated analysis of genomic sequences facilitates high-throughput and comprehensive description of bacteria.</title>
        <authorList>
            <person name="Hitch T.C.A."/>
        </authorList>
    </citation>
    <scope>NUCLEOTIDE SEQUENCE [LARGE SCALE GENOMIC DNA]</scope>
    <source>
        <strain evidence="3 5">Sanger_19</strain>
    </source>
</reference>
<reference evidence="3" key="3">
    <citation type="submission" date="2022-09" db="EMBL/GenBank/DDBJ databases">
        <authorList>
            <person name="Hitch T.C.A."/>
        </authorList>
    </citation>
    <scope>NUCLEOTIDE SEQUENCE</scope>
    <source>
        <strain evidence="3">Sanger_19</strain>
    </source>
</reference>
<dbReference type="Gene3D" id="2.30.30.240">
    <property type="entry name" value="PRC-barrel domain"/>
    <property type="match status" value="1"/>
</dbReference>
<reference evidence="2" key="2">
    <citation type="submission" date="2021-10" db="EMBL/GenBank/DDBJ databases">
        <title>Anaerobic single-cell dispensing facilitates the cultivation of human gut bacteria.</title>
        <authorList>
            <person name="Afrizal A."/>
        </authorList>
    </citation>
    <scope>NUCLEOTIDE SEQUENCE</scope>
    <source>
        <strain evidence="2">CLA-AA-H204</strain>
    </source>
</reference>
<evidence type="ECO:0000259" key="1">
    <source>
        <dbReference type="Pfam" id="PF05239"/>
    </source>
</evidence>
<dbReference type="InterPro" id="IPR011033">
    <property type="entry name" value="PRC_barrel-like_sf"/>
</dbReference>
<sequence>MRYCELCEKQVINIADCCCLGNVVDLELDECNGRICALVVAAPGKFFCIFCPACEYIIPWKRVVRIGPDIILVDVCVEDVKS</sequence>
<evidence type="ECO:0000313" key="2">
    <source>
        <dbReference type="EMBL" id="MCC2240816.1"/>
    </source>
</evidence>
<keyword evidence="5" id="KW-1185">Reference proteome</keyword>